<sequence length="191" mass="20421">MDNPQKALFGSWVQAIGTTMAAVAGTPLPGESQVISPQFYEAFSRNLDILGNEMQATGNALIADSQFEFTHDKVGSQVQSVGNLVNVAGFLLDVSEQVEIKFNIKGNLIQATGGSLSYMHALNEEQIPVISFYSIYGNLLQVIGNSMQSLSGILELRGEDGVIINTIGGWVQATGSILTLVATIKLVDLEE</sequence>
<dbReference type="Pfam" id="PF22116">
    <property type="entry name" value="DUF6944"/>
    <property type="match status" value="1"/>
</dbReference>
<name>A0ABY9KX61_9BACI</name>
<dbReference type="RefSeq" id="WP_348029242.1">
    <property type="nucleotide sequence ID" value="NZ_CP129113.1"/>
</dbReference>
<dbReference type="InterPro" id="IPR054224">
    <property type="entry name" value="DUF6944"/>
</dbReference>
<accession>A0ABY9KX61</accession>
<gene>
    <name evidence="1" type="ORF">QR721_04380</name>
</gene>
<dbReference type="Proteomes" id="UP001180087">
    <property type="component" value="Chromosome"/>
</dbReference>
<organism evidence="1 2">
    <name type="scientific">Aciduricibacillus chroicocephali</name>
    <dbReference type="NCBI Taxonomy" id="3054939"/>
    <lineage>
        <taxon>Bacteria</taxon>
        <taxon>Bacillati</taxon>
        <taxon>Bacillota</taxon>
        <taxon>Bacilli</taxon>
        <taxon>Bacillales</taxon>
        <taxon>Bacillaceae</taxon>
        <taxon>Aciduricibacillus</taxon>
    </lineage>
</organism>
<keyword evidence="2" id="KW-1185">Reference proteome</keyword>
<evidence type="ECO:0000313" key="1">
    <source>
        <dbReference type="EMBL" id="WLV25453.1"/>
    </source>
</evidence>
<protein>
    <submittedName>
        <fullName evidence="1">Uncharacterized protein</fullName>
    </submittedName>
</protein>
<proteinExistence type="predicted"/>
<dbReference type="EMBL" id="CP129113">
    <property type="protein sequence ID" value="WLV25453.1"/>
    <property type="molecule type" value="Genomic_DNA"/>
</dbReference>
<evidence type="ECO:0000313" key="2">
    <source>
        <dbReference type="Proteomes" id="UP001180087"/>
    </source>
</evidence>
<reference evidence="1" key="1">
    <citation type="submission" date="2023-06" db="EMBL/GenBank/DDBJ databases">
        <title>A Treasure from Seagulls: Isolation and Description of Aciduricobacillus qingdaonensis gen. nov., sp. nov., a Rare Obligately Uric Acid-utilizing Member in the Family Bacillaceae.</title>
        <authorList>
            <person name="Liu W."/>
            <person name="Wang B."/>
        </authorList>
    </citation>
    <scope>NUCLEOTIDE SEQUENCE</scope>
    <source>
        <strain evidence="1">44XB</strain>
    </source>
</reference>